<name>A0A6A6UM35_9PEZI</name>
<feature type="transmembrane region" description="Helical" evidence="4">
    <location>
        <begin position="155"/>
        <end position="175"/>
    </location>
</feature>
<keyword evidence="2 4" id="KW-1133">Transmembrane helix</keyword>
<dbReference type="Proteomes" id="UP000799302">
    <property type="component" value="Unassembled WGS sequence"/>
</dbReference>
<proteinExistence type="inferred from homology"/>
<evidence type="ECO:0000313" key="5">
    <source>
        <dbReference type="EMBL" id="KAF2672746.1"/>
    </source>
</evidence>
<evidence type="ECO:0000256" key="3">
    <source>
        <dbReference type="ARBA" id="ARBA00023136"/>
    </source>
</evidence>
<dbReference type="AlphaFoldDB" id="A0A6A6UM35"/>
<evidence type="ECO:0000313" key="6">
    <source>
        <dbReference type="Proteomes" id="UP000799302"/>
    </source>
</evidence>
<dbReference type="EMBL" id="MU004231">
    <property type="protein sequence ID" value="KAF2672746.1"/>
    <property type="molecule type" value="Genomic_DNA"/>
</dbReference>
<evidence type="ECO:0000256" key="1">
    <source>
        <dbReference type="ARBA" id="ARBA00022692"/>
    </source>
</evidence>
<comment type="similarity">
    <text evidence="4">Belongs to the copper transporter (Ctr) (TC 1.A.56) family. SLC31A subfamily.</text>
</comment>
<protein>
    <recommendedName>
        <fullName evidence="4">Copper transport protein</fullName>
    </recommendedName>
</protein>
<keyword evidence="4" id="KW-0813">Transport</keyword>
<sequence length="180" mass="19326">MSMAGMSMTTSMSMPSSAMGGMSMPSATSSMAMPTSMMSMDSMAMTFISSTMTPLFSMAWTPDSAGKYAGTCIFLIALATVFRLLLAIRLNLFEFLGAVKHQHKEDAIYGYGNNTAAKVRPWRANEAVWIASMDVLISGVAYLLMIAVMTMNVGYFLSVLGGIFLGSLIFGRFLAQSAAH</sequence>
<reference evidence="5" key="1">
    <citation type="journal article" date="2020" name="Stud. Mycol.">
        <title>101 Dothideomycetes genomes: a test case for predicting lifestyles and emergence of pathogens.</title>
        <authorList>
            <person name="Haridas S."/>
            <person name="Albert R."/>
            <person name="Binder M."/>
            <person name="Bloem J."/>
            <person name="Labutti K."/>
            <person name="Salamov A."/>
            <person name="Andreopoulos B."/>
            <person name="Baker S."/>
            <person name="Barry K."/>
            <person name="Bills G."/>
            <person name="Bluhm B."/>
            <person name="Cannon C."/>
            <person name="Castanera R."/>
            <person name="Culley D."/>
            <person name="Daum C."/>
            <person name="Ezra D."/>
            <person name="Gonzalez J."/>
            <person name="Henrissat B."/>
            <person name="Kuo A."/>
            <person name="Liang C."/>
            <person name="Lipzen A."/>
            <person name="Lutzoni F."/>
            <person name="Magnuson J."/>
            <person name="Mondo S."/>
            <person name="Nolan M."/>
            <person name="Ohm R."/>
            <person name="Pangilinan J."/>
            <person name="Park H.-J."/>
            <person name="Ramirez L."/>
            <person name="Alfaro M."/>
            <person name="Sun H."/>
            <person name="Tritt A."/>
            <person name="Yoshinaga Y."/>
            <person name="Zwiers L.-H."/>
            <person name="Turgeon B."/>
            <person name="Goodwin S."/>
            <person name="Spatafora J."/>
            <person name="Crous P."/>
            <person name="Grigoriev I."/>
        </authorList>
    </citation>
    <scope>NUCLEOTIDE SEQUENCE</scope>
    <source>
        <strain evidence="5">CBS 115976</strain>
    </source>
</reference>
<dbReference type="InterPro" id="IPR007274">
    <property type="entry name" value="Cop_transporter"/>
</dbReference>
<keyword evidence="4" id="KW-0187">Copper transport</keyword>
<keyword evidence="3 4" id="KW-0472">Membrane</keyword>
<keyword evidence="1 4" id="KW-0812">Transmembrane</keyword>
<dbReference type="GO" id="GO:0005375">
    <property type="term" value="F:copper ion transmembrane transporter activity"/>
    <property type="evidence" value="ECO:0007669"/>
    <property type="project" value="UniProtKB-UniRule"/>
</dbReference>
<evidence type="ECO:0000256" key="2">
    <source>
        <dbReference type="ARBA" id="ARBA00022989"/>
    </source>
</evidence>
<feature type="transmembrane region" description="Helical" evidence="4">
    <location>
        <begin position="127"/>
        <end position="149"/>
    </location>
</feature>
<evidence type="ECO:0000256" key="4">
    <source>
        <dbReference type="RuleBase" id="RU367022"/>
    </source>
</evidence>
<dbReference type="Pfam" id="PF04145">
    <property type="entry name" value="Ctr"/>
    <property type="match status" value="1"/>
</dbReference>
<gene>
    <name evidence="5" type="ORF">BT63DRAFT_409836</name>
</gene>
<organism evidence="5 6">
    <name type="scientific">Microthyrium microscopicum</name>
    <dbReference type="NCBI Taxonomy" id="703497"/>
    <lineage>
        <taxon>Eukaryota</taxon>
        <taxon>Fungi</taxon>
        <taxon>Dikarya</taxon>
        <taxon>Ascomycota</taxon>
        <taxon>Pezizomycotina</taxon>
        <taxon>Dothideomycetes</taxon>
        <taxon>Dothideomycetes incertae sedis</taxon>
        <taxon>Microthyriales</taxon>
        <taxon>Microthyriaceae</taxon>
        <taxon>Microthyrium</taxon>
    </lineage>
</organism>
<dbReference type="PANTHER" id="PTHR12483">
    <property type="entry name" value="SOLUTE CARRIER FAMILY 31 COPPER TRANSPORTERS"/>
    <property type="match status" value="1"/>
</dbReference>
<comment type="subcellular location">
    <subcellularLocation>
        <location evidence="4">Membrane</location>
        <topology evidence="4">Multi-pass membrane protein</topology>
    </subcellularLocation>
</comment>
<keyword evidence="4" id="KW-0406">Ion transport</keyword>
<dbReference type="PANTHER" id="PTHR12483:SF120">
    <property type="entry name" value="HIGH-AFFINITY COPPER TRANSPORTER CTRA2"/>
    <property type="match status" value="1"/>
</dbReference>
<feature type="transmembrane region" description="Helical" evidence="4">
    <location>
        <begin position="68"/>
        <end position="86"/>
    </location>
</feature>
<keyword evidence="4" id="KW-0186">Copper</keyword>
<keyword evidence="6" id="KW-1185">Reference proteome</keyword>
<dbReference type="GO" id="GO:0005886">
    <property type="term" value="C:plasma membrane"/>
    <property type="evidence" value="ECO:0007669"/>
    <property type="project" value="TreeGrafter"/>
</dbReference>
<dbReference type="OrthoDB" id="73901at2759"/>
<accession>A0A6A6UM35</accession>